<evidence type="ECO:0000256" key="1">
    <source>
        <dbReference type="SAM" id="MobiDB-lite"/>
    </source>
</evidence>
<accession>A0A7X1NZ25</accession>
<comment type="caution">
    <text evidence="2">The sequence shown here is derived from an EMBL/GenBank/DDBJ whole genome shotgun (WGS) entry which is preliminary data.</text>
</comment>
<evidence type="ECO:0000313" key="3">
    <source>
        <dbReference type="Proteomes" id="UP000484842"/>
    </source>
</evidence>
<gene>
    <name evidence="2" type="ORF">F8S09_17445</name>
</gene>
<proteinExistence type="predicted"/>
<feature type="region of interest" description="Disordered" evidence="1">
    <location>
        <begin position="308"/>
        <end position="338"/>
    </location>
</feature>
<dbReference type="AlphaFoldDB" id="A0A7X1NZ25"/>
<feature type="compositionally biased region" description="Low complexity" evidence="1">
    <location>
        <begin position="312"/>
        <end position="326"/>
    </location>
</feature>
<keyword evidence="3" id="KW-1185">Reference proteome</keyword>
<evidence type="ECO:0000313" key="2">
    <source>
        <dbReference type="EMBL" id="MPY68438.1"/>
    </source>
</evidence>
<name>A0A7X1NZ25_9DEIO</name>
<reference evidence="2 3" key="1">
    <citation type="submission" date="2019-10" db="EMBL/GenBank/DDBJ databases">
        <title>Deinococcus sp. isolated from soil.</title>
        <authorList>
            <person name="Li Y."/>
            <person name="Wang J."/>
        </authorList>
    </citation>
    <scope>NUCLEOTIDE SEQUENCE [LARGE SCALE GENOMIC DNA]</scope>
    <source>
        <strain evidence="2 3">SDU3-2</strain>
    </source>
</reference>
<sequence length="338" mass="37831">MTTKTTDQTTLPPLPDPRAMNGVRHGILSELVPAWEREGYAAHARAIRESVGATDYLQERLADRAALALWRLDRVARWEAAELEADHRRFHDRLRSKVVTFGLPDVESAPVDALSLRDSLAALARMTGETEAALVRDLETVELVAADRDREAQAWEAMREGDLERLTTDQVEVVGVPLLADLQNEWDADPARLARLMCGGKASKQDAQAVADWDWTVEPQELPPLVAEAVRLAGSEAWSAWLLRQQLKASREAQQLRAVLARLPDLMRQELLQATEPDTKRLEKVARYEAHLERVLYRALRELQAMKDADQPDLADPAQSSLAAAATIQPDRWPDTPQ</sequence>
<dbReference type="Proteomes" id="UP000484842">
    <property type="component" value="Unassembled WGS sequence"/>
</dbReference>
<protein>
    <submittedName>
        <fullName evidence="2">Uncharacterized protein</fullName>
    </submittedName>
</protein>
<organism evidence="2 3">
    <name type="scientific">Deinococcus terrestris</name>
    <dbReference type="NCBI Taxonomy" id="2651870"/>
    <lineage>
        <taxon>Bacteria</taxon>
        <taxon>Thermotogati</taxon>
        <taxon>Deinococcota</taxon>
        <taxon>Deinococci</taxon>
        <taxon>Deinococcales</taxon>
        <taxon>Deinococcaceae</taxon>
        <taxon>Deinococcus</taxon>
    </lineage>
</organism>
<dbReference type="RefSeq" id="WP_152872698.1">
    <property type="nucleotide sequence ID" value="NZ_WBSL01000031.1"/>
</dbReference>
<dbReference type="EMBL" id="WBSL01000031">
    <property type="protein sequence ID" value="MPY68438.1"/>
    <property type="molecule type" value="Genomic_DNA"/>
</dbReference>